<dbReference type="AlphaFoldDB" id="A0AAD9KHV0"/>
<sequence>MYLQLFPPVSHPHYLRLLQTYSQSKSAEHIFPLYQLFLEICFPGRYYCQTMHLSTIVSGVCLLYKSFCLSVSPQL</sequence>
<organism evidence="1 2">
    <name type="scientific">Ridgeia piscesae</name>
    <name type="common">Tubeworm</name>
    <dbReference type="NCBI Taxonomy" id="27915"/>
    <lineage>
        <taxon>Eukaryota</taxon>
        <taxon>Metazoa</taxon>
        <taxon>Spiralia</taxon>
        <taxon>Lophotrochozoa</taxon>
        <taxon>Annelida</taxon>
        <taxon>Polychaeta</taxon>
        <taxon>Sedentaria</taxon>
        <taxon>Canalipalpata</taxon>
        <taxon>Sabellida</taxon>
        <taxon>Siboglinidae</taxon>
        <taxon>Ridgeia</taxon>
    </lineage>
</organism>
<dbReference type="EMBL" id="JAODUO010001044">
    <property type="protein sequence ID" value="KAK2171646.1"/>
    <property type="molecule type" value="Genomic_DNA"/>
</dbReference>
<comment type="caution">
    <text evidence="1">The sequence shown here is derived from an EMBL/GenBank/DDBJ whole genome shotgun (WGS) entry which is preliminary data.</text>
</comment>
<proteinExistence type="predicted"/>
<evidence type="ECO:0000313" key="2">
    <source>
        <dbReference type="Proteomes" id="UP001209878"/>
    </source>
</evidence>
<protein>
    <submittedName>
        <fullName evidence="1">Uncharacterized protein</fullName>
    </submittedName>
</protein>
<name>A0AAD9KHV0_RIDPI</name>
<accession>A0AAD9KHV0</accession>
<dbReference type="Proteomes" id="UP001209878">
    <property type="component" value="Unassembled WGS sequence"/>
</dbReference>
<evidence type="ECO:0000313" key="1">
    <source>
        <dbReference type="EMBL" id="KAK2171646.1"/>
    </source>
</evidence>
<reference evidence="1" key="1">
    <citation type="journal article" date="2023" name="Mol. Biol. Evol.">
        <title>Third-Generation Sequencing Reveals the Adaptive Role of the Epigenome in Three Deep-Sea Polychaetes.</title>
        <authorList>
            <person name="Perez M."/>
            <person name="Aroh O."/>
            <person name="Sun Y."/>
            <person name="Lan Y."/>
            <person name="Juniper S.K."/>
            <person name="Young C.R."/>
            <person name="Angers B."/>
            <person name="Qian P.Y."/>
        </authorList>
    </citation>
    <scope>NUCLEOTIDE SEQUENCE</scope>
    <source>
        <strain evidence="1">R07B-5</strain>
    </source>
</reference>
<keyword evidence="2" id="KW-1185">Reference proteome</keyword>
<gene>
    <name evidence="1" type="ORF">NP493_1045g00045</name>
</gene>